<evidence type="ECO:0000256" key="2">
    <source>
        <dbReference type="SAM" id="MobiDB-lite"/>
    </source>
</evidence>
<feature type="compositionally biased region" description="Acidic residues" evidence="2">
    <location>
        <begin position="18"/>
        <end position="31"/>
    </location>
</feature>
<name>A0AAV2KZG1_KNICA</name>
<keyword evidence="1" id="KW-0862">Zinc</keyword>
<dbReference type="InterPro" id="IPR004321">
    <property type="entry name" value="RAG2"/>
</dbReference>
<organism evidence="4 5">
    <name type="scientific">Knipowitschia caucasica</name>
    <name type="common">Caucasian dwarf goby</name>
    <name type="synonym">Pomatoschistus caucasicus</name>
    <dbReference type="NCBI Taxonomy" id="637954"/>
    <lineage>
        <taxon>Eukaryota</taxon>
        <taxon>Metazoa</taxon>
        <taxon>Chordata</taxon>
        <taxon>Craniata</taxon>
        <taxon>Vertebrata</taxon>
        <taxon>Euteleostomi</taxon>
        <taxon>Actinopterygii</taxon>
        <taxon>Neopterygii</taxon>
        <taxon>Teleostei</taxon>
        <taxon>Neoteleostei</taxon>
        <taxon>Acanthomorphata</taxon>
        <taxon>Gobiaria</taxon>
        <taxon>Gobiiformes</taxon>
        <taxon>Gobioidei</taxon>
        <taxon>Gobiidae</taxon>
        <taxon>Gobiinae</taxon>
        <taxon>Knipowitschia</taxon>
    </lineage>
</organism>
<feature type="domain" description="Recombination activating protein 2 PHD" evidence="3">
    <location>
        <begin position="64"/>
        <end position="142"/>
    </location>
</feature>
<dbReference type="InterPro" id="IPR011011">
    <property type="entry name" value="Znf_FYVE_PHD"/>
</dbReference>
<dbReference type="Pfam" id="PF13341">
    <property type="entry name" value="RAG2_PHD"/>
    <property type="match status" value="1"/>
</dbReference>
<dbReference type="GO" id="GO:0043565">
    <property type="term" value="F:sequence-specific DNA binding"/>
    <property type="evidence" value="ECO:0007669"/>
    <property type="project" value="TreeGrafter"/>
</dbReference>
<dbReference type="PANTHER" id="PTHR10960:SF0">
    <property type="entry name" value="V(D)J RECOMBINATION-ACTIVATING PROTEIN 2"/>
    <property type="match status" value="1"/>
</dbReference>
<dbReference type="GO" id="GO:0033151">
    <property type="term" value="P:V(D)J recombination"/>
    <property type="evidence" value="ECO:0007669"/>
    <property type="project" value="TreeGrafter"/>
</dbReference>
<dbReference type="GO" id="GO:0097519">
    <property type="term" value="C:DNA recombinase complex"/>
    <property type="evidence" value="ECO:0007669"/>
    <property type="project" value="TreeGrafter"/>
</dbReference>
<dbReference type="GO" id="GO:0005634">
    <property type="term" value="C:nucleus"/>
    <property type="evidence" value="ECO:0007669"/>
    <property type="project" value="InterPro"/>
</dbReference>
<sequence length="184" mass="21231">MGAENGEDETQACSQESIDLDDSPPLEDSEELYFGREPHELENSSDDDGGKYNEDDEEDESETGYWVKCCCSCQIDPNTWEPFYSTELLRPAMIFCSRGEDGHWVHAQCMELSESLLLNFSQGSKKYFCEDHGGLPYQEVTPPKPQHKHSIKRTPMKVKRLKRLPLMINMKPAKKSFCRRLFHD</sequence>
<dbReference type="Pfam" id="PF03089">
    <property type="entry name" value="RAG2"/>
    <property type="match status" value="1"/>
</dbReference>
<dbReference type="AlphaFoldDB" id="A0AAV2KZG1"/>
<reference evidence="4 5" key="1">
    <citation type="submission" date="2024-04" db="EMBL/GenBank/DDBJ databases">
        <authorList>
            <person name="Waldvogel A.-M."/>
            <person name="Schoenle A."/>
        </authorList>
    </citation>
    <scope>NUCLEOTIDE SEQUENCE [LARGE SCALE GENOMIC DNA]</scope>
</reference>
<keyword evidence="1" id="KW-0479">Metal-binding</keyword>
<feature type="binding site" evidence="1">
    <location>
        <position position="73"/>
    </location>
    <ligand>
        <name>Zn(2+)</name>
        <dbReference type="ChEBI" id="CHEBI:29105"/>
        <label>1</label>
    </ligand>
</feature>
<dbReference type="SUPFAM" id="SSF57903">
    <property type="entry name" value="FYVE/PHD zinc finger"/>
    <property type="match status" value="1"/>
</dbReference>
<dbReference type="GO" id="GO:0046872">
    <property type="term" value="F:metal ion binding"/>
    <property type="evidence" value="ECO:0007669"/>
    <property type="project" value="UniProtKB-KW"/>
</dbReference>
<evidence type="ECO:0000256" key="1">
    <source>
        <dbReference type="PIRSR" id="PIRSR604321-1"/>
    </source>
</evidence>
<feature type="compositionally biased region" description="Basic and acidic residues" evidence="2">
    <location>
        <begin position="33"/>
        <end position="53"/>
    </location>
</feature>
<dbReference type="EMBL" id="OZ035842">
    <property type="protein sequence ID" value="CAL1595483.1"/>
    <property type="molecule type" value="Genomic_DNA"/>
</dbReference>
<proteinExistence type="predicted"/>
<feature type="binding site" evidence="1">
    <location>
        <position position="103"/>
    </location>
    <ligand>
        <name>Zn(2+)</name>
        <dbReference type="ChEBI" id="CHEBI:29105"/>
        <label>1</label>
    </ligand>
</feature>
<accession>A0AAV2KZG1</accession>
<dbReference type="Proteomes" id="UP001497482">
    <property type="component" value="Chromosome 20"/>
</dbReference>
<evidence type="ECO:0000313" key="4">
    <source>
        <dbReference type="EMBL" id="CAL1595483.1"/>
    </source>
</evidence>
<dbReference type="PANTHER" id="PTHR10960">
    <property type="entry name" value="V D J RECOMBINATION-ACTIVATING PROTEIN 2"/>
    <property type="match status" value="1"/>
</dbReference>
<protein>
    <recommendedName>
        <fullName evidence="3">Recombination activating protein 2 PHD domain-containing protein</fullName>
    </recommendedName>
</protein>
<feature type="region of interest" description="Disordered" evidence="2">
    <location>
        <begin position="1"/>
        <end position="59"/>
    </location>
</feature>
<feature type="binding site" evidence="1">
    <location>
        <position position="106"/>
    </location>
    <ligand>
        <name>Zn(2+)</name>
        <dbReference type="ChEBI" id="CHEBI:29105"/>
        <label>1</label>
    </ligand>
</feature>
<feature type="binding site" evidence="1">
    <location>
        <position position="132"/>
    </location>
    <ligand>
        <name>Zn(2+)</name>
        <dbReference type="ChEBI" id="CHEBI:29105"/>
        <label>1</label>
    </ligand>
</feature>
<dbReference type="Gene3D" id="3.30.160.290">
    <property type="entry name" value="Rag2 PHD finger"/>
    <property type="match status" value="1"/>
</dbReference>
<feature type="binding site" evidence="1">
    <location>
        <position position="129"/>
    </location>
    <ligand>
        <name>Zn(2+)</name>
        <dbReference type="ChEBI" id="CHEBI:29105"/>
        <label>1</label>
    </ligand>
</feature>
<feature type="binding site" evidence="1">
    <location>
        <position position="69"/>
    </location>
    <ligand>
        <name>Zn(2+)</name>
        <dbReference type="ChEBI" id="CHEBI:29105"/>
        <label>1</label>
    </ligand>
</feature>
<keyword evidence="5" id="KW-1185">Reference proteome</keyword>
<gene>
    <name evidence="4" type="ORF">KC01_LOCUS24279</name>
</gene>
<dbReference type="InterPro" id="IPR025162">
    <property type="entry name" value="RAG2_PHD"/>
</dbReference>
<evidence type="ECO:0000313" key="5">
    <source>
        <dbReference type="Proteomes" id="UP001497482"/>
    </source>
</evidence>
<feature type="binding site" evidence="1">
    <location>
        <position position="96"/>
    </location>
    <ligand>
        <name>Zn(2+)</name>
        <dbReference type="ChEBI" id="CHEBI:29105"/>
        <label>1</label>
    </ligand>
</feature>
<feature type="compositionally biased region" description="Acidic residues" evidence="2">
    <location>
        <begin position="1"/>
        <end position="10"/>
    </location>
</feature>
<feature type="binding site" evidence="1">
    <location>
        <position position="109"/>
    </location>
    <ligand>
        <name>Zn(2+)</name>
        <dbReference type="ChEBI" id="CHEBI:29105"/>
        <label>1</label>
    </ligand>
</feature>
<evidence type="ECO:0000259" key="3">
    <source>
        <dbReference type="Pfam" id="PF13341"/>
    </source>
</evidence>